<dbReference type="Proteomes" id="UP000663828">
    <property type="component" value="Unassembled WGS sequence"/>
</dbReference>
<dbReference type="InterPro" id="IPR004245">
    <property type="entry name" value="DUF229"/>
</dbReference>
<gene>
    <name evidence="1" type="ORF">XAT740_LOCUS30046</name>
</gene>
<organism evidence="1 2">
    <name type="scientific">Adineta ricciae</name>
    <name type="common">Rotifer</name>
    <dbReference type="NCBI Taxonomy" id="249248"/>
    <lineage>
        <taxon>Eukaryota</taxon>
        <taxon>Metazoa</taxon>
        <taxon>Spiralia</taxon>
        <taxon>Gnathifera</taxon>
        <taxon>Rotifera</taxon>
        <taxon>Eurotatoria</taxon>
        <taxon>Bdelloidea</taxon>
        <taxon>Adinetida</taxon>
        <taxon>Adinetidae</taxon>
        <taxon>Adineta</taxon>
    </lineage>
</organism>
<dbReference type="AlphaFoldDB" id="A0A815F9Y4"/>
<proteinExistence type="predicted"/>
<sequence length="619" mass="72241">SKGGFNTEISHVKSSVNSAIIVFDKNYSNKTFTSCQYPKLTIDNPQILKYLKPVKESRPKCDDEVNWIYTKNSTFYIRDEAIKVHGSIQCGYRPITRAKDDFNKSVGERIFPFESHRSLVSDFFHVDCQAQDGSKYENYHMGIKYNSSLLIKNFESPMKSTSLDYNVLMFGFDSTSRMTFMRFLPKTYSFLVNELGAIVMKGYNIVGDGTPAALFPILTGQTEQELPESRRGYPKATTVDDFPWIWNDFKSKSMTEAQNHFLVLFLLMKENGFITQWAEDMSYVGTFQYRLKGFRNPPVDYYGRPFYLYVESQKVSKPYCFGSITRLQGMFEWIKEYVHLYSNEKKFSFLFHSDYSHNSNNNLPYADQELFQFLQYLRDLGYLNKTILLILTDHGARYSHLRATPQGKLEERLPFVSIRMPDEFQKQNPEIMKNLRSNSERLSTPFDIYETFEHILSFHSAKPYRSRYARSVSLFNLIPADRTCLQANISEHWCTCLQWKAISINESTIELLAKQTLQYLNDYLSGYEHLCSPISLKRIAKASQMNDNEKVFYQMEFETNPGEAKFELTSEFHAQTNSFDIQKRFLSRINKYGQTANCIAQIKPDLREICFCKNISTKK</sequence>
<evidence type="ECO:0008006" key="3">
    <source>
        <dbReference type="Google" id="ProtNLM"/>
    </source>
</evidence>
<feature type="non-terminal residue" evidence="1">
    <location>
        <position position="1"/>
    </location>
</feature>
<name>A0A815F9Y4_ADIRI</name>
<dbReference type="Gene3D" id="3.40.720.10">
    <property type="entry name" value="Alkaline Phosphatase, subunit A"/>
    <property type="match status" value="1"/>
</dbReference>
<dbReference type="CDD" id="cd16021">
    <property type="entry name" value="ALP_like"/>
    <property type="match status" value="1"/>
</dbReference>
<evidence type="ECO:0000313" key="1">
    <source>
        <dbReference type="EMBL" id="CAF1323582.1"/>
    </source>
</evidence>
<evidence type="ECO:0000313" key="2">
    <source>
        <dbReference type="Proteomes" id="UP000663828"/>
    </source>
</evidence>
<protein>
    <recommendedName>
        <fullName evidence="3">DUF229 domain containing protein</fullName>
    </recommendedName>
</protein>
<dbReference type="SUPFAM" id="SSF53649">
    <property type="entry name" value="Alkaline phosphatase-like"/>
    <property type="match status" value="1"/>
</dbReference>
<accession>A0A815F9Y4</accession>
<reference evidence="1" key="1">
    <citation type="submission" date="2021-02" db="EMBL/GenBank/DDBJ databases">
        <authorList>
            <person name="Nowell W R."/>
        </authorList>
    </citation>
    <scope>NUCLEOTIDE SEQUENCE</scope>
</reference>
<dbReference type="PANTHER" id="PTHR10974:SF1">
    <property type="entry name" value="FI08016P-RELATED"/>
    <property type="match status" value="1"/>
</dbReference>
<comment type="caution">
    <text evidence="1">The sequence shown here is derived from an EMBL/GenBank/DDBJ whole genome shotgun (WGS) entry which is preliminary data.</text>
</comment>
<dbReference type="EMBL" id="CAJNOR010002652">
    <property type="protein sequence ID" value="CAF1323582.1"/>
    <property type="molecule type" value="Genomic_DNA"/>
</dbReference>
<dbReference type="InterPro" id="IPR017850">
    <property type="entry name" value="Alkaline_phosphatase_core_sf"/>
</dbReference>
<keyword evidence="2" id="KW-1185">Reference proteome</keyword>
<dbReference type="Pfam" id="PF02995">
    <property type="entry name" value="DUF229"/>
    <property type="match status" value="1"/>
</dbReference>
<dbReference type="PANTHER" id="PTHR10974">
    <property type="entry name" value="FI08016P-RELATED"/>
    <property type="match status" value="1"/>
</dbReference>
<dbReference type="GO" id="GO:0005615">
    <property type="term" value="C:extracellular space"/>
    <property type="evidence" value="ECO:0007669"/>
    <property type="project" value="TreeGrafter"/>
</dbReference>